<feature type="region of interest" description="Disordered" evidence="1">
    <location>
        <begin position="1"/>
        <end position="24"/>
    </location>
</feature>
<evidence type="ECO:0000313" key="2">
    <source>
        <dbReference type="EMBL" id="PAP75653.1"/>
    </source>
</evidence>
<dbReference type="OrthoDB" id="9865905at2"/>
<dbReference type="EMBL" id="MQWD01000001">
    <property type="protein sequence ID" value="PAP75653.1"/>
    <property type="molecule type" value="Genomic_DNA"/>
</dbReference>
<gene>
    <name evidence="2" type="ORF">BSZ37_03990</name>
</gene>
<protein>
    <submittedName>
        <fullName evidence="2">Uncharacterized protein</fullName>
    </submittedName>
</protein>
<proteinExistence type="predicted"/>
<sequence>MEPTAPSEAEPGRPDPRPEWRSLSHLRDRVDAAVREIERLRSENAALAKRLLEIQETGAGGSSPSFAFGEGEDPAALKARVQGFLDLVDGLLQAGEGAGGDGSADPPPAA</sequence>
<keyword evidence="3" id="KW-1185">Reference proteome</keyword>
<evidence type="ECO:0000313" key="3">
    <source>
        <dbReference type="Proteomes" id="UP000216339"/>
    </source>
</evidence>
<dbReference type="Proteomes" id="UP000216339">
    <property type="component" value="Unassembled WGS sequence"/>
</dbReference>
<dbReference type="RefSeq" id="WP_095509295.1">
    <property type="nucleotide sequence ID" value="NZ_MQWD01000001.1"/>
</dbReference>
<feature type="compositionally biased region" description="Basic and acidic residues" evidence="1">
    <location>
        <begin position="10"/>
        <end position="24"/>
    </location>
</feature>
<dbReference type="AlphaFoldDB" id="A0A271IWR1"/>
<organism evidence="2 3">
    <name type="scientific">Rubrivirga marina</name>
    <dbReference type="NCBI Taxonomy" id="1196024"/>
    <lineage>
        <taxon>Bacteria</taxon>
        <taxon>Pseudomonadati</taxon>
        <taxon>Rhodothermota</taxon>
        <taxon>Rhodothermia</taxon>
        <taxon>Rhodothermales</taxon>
        <taxon>Rubricoccaceae</taxon>
        <taxon>Rubrivirga</taxon>
    </lineage>
</organism>
<reference evidence="2 3" key="1">
    <citation type="submission" date="2016-11" db="EMBL/GenBank/DDBJ databases">
        <title>Study of marine rhodopsin-containing bacteria.</title>
        <authorList>
            <person name="Yoshizawa S."/>
            <person name="Kumagai Y."/>
            <person name="Kogure K."/>
        </authorList>
    </citation>
    <scope>NUCLEOTIDE SEQUENCE [LARGE SCALE GENOMIC DNA]</scope>
    <source>
        <strain evidence="2 3">SAORIC-28</strain>
    </source>
</reference>
<accession>A0A271IWR1</accession>
<comment type="caution">
    <text evidence="2">The sequence shown here is derived from an EMBL/GenBank/DDBJ whole genome shotgun (WGS) entry which is preliminary data.</text>
</comment>
<name>A0A271IWR1_9BACT</name>
<evidence type="ECO:0000256" key="1">
    <source>
        <dbReference type="SAM" id="MobiDB-lite"/>
    </source>
</evidence>